<accession>A0A821ITB8</accession>
<dbReference type="Proteomes" id="UP000663862">
    <property type="component" value="Unassembled WGS sequence"/>
</dbReference>
<dbReference type="EMBL" id="CAJOBQ010011108">
    <property type="protein sequence ID" value="CAF4708332.1"/>
    <property type="molecule type" value="Genomic_DNA"/>
</dbReference>
<name>A0A821ITB8_9BILA</name>
<protein>
    <submittedName>
        <fullName evidence="1">Uncharacterized protein</fullName>
    </submittedName>
</protein>
<evidence type="ECO:0000313" key="2">
    <source>
        <dbReference type="Proteomes" id="UP000663862"/>
    </source>
</evidence>
<reference evidence="1" key="1">
    <citation type="submission" date="2021-02" db="EMBL/GenBank/DDBJ databases">
        <authorList>
            <person name="Nowell W R."/>
        </authorList>
    </citation>
    <scope>NUCLEOTIDE SEQUENCE</scope>
</reference>
<proteinExistence type="predicted"/>
<feature type="non-terminal residue" evidence="1">
    <location>
        <position position="1"/>
    </location>
</feature>
<sequence length="126" mass="13999">MGCKPGKVHAIAPIHIKQSDDIQFPVSTQISTTTDTSQIVTTENDTIQQTPPEQSNDAAKETEYVQMKLIAPDIDLTPVDDEAFSSALCQQREAAIDNISYRRAIDQWQPKSLEQLIDSIKVLSKN</sequence>
<evidence type="ECO:0000313" key="1">
    <source>
        <dbReference type="EMBL" id="CAF4708332.1"/>
    </source>
</evidence>
<gene>
    <name evidence="1" type="ORF">TSG867_LOCUS33622</name>
</gene>
<dbReference type="AlphaFoldDB" id="A0A821ITB8"/>
<organism evidence="1 2">
    <name type="scientific">Rotaria socialis</name>
    <dbReference type="NCBI Taxonomy" id="392032"/>
    <lineage>
        <taxon>Eukaryota</taxon>
        <taxon>Metazoa</taxon>
        <taxon>Spiralia</taxon>
        <taxon>Gnathifera</taxon>
        <taxon>Rotifera</taxon>
        <taxon>Eurotatoria</taxon>
        <taxon>Bdelloidea</taxon>
        <taxon>Philodinida</taxon>
        <taxon>Philodinidae</taxon>
        <taxon>Rotaria</taxon>
    </lineage>
</organism>
<comment type="caution">
    <text evidence="1">The sequence shown here is derived from an EMBL/GenBank/DDBJ whole genome shotgun (WGS) entry which is preliminary data.</text>
</comment>
<feature type="non-terminal residue" evidence="1">
    <location>
        <position position="126"/>
    </location>
</feature>